<keyword evidence="9" id="KW-1185">Reference proteome</keyword>
<dbReference type="GO" id="GO:0000938">
    <property type="term" value="C:GARP complex"/>
    <property type="evidence" value="ECO:0007669"/>
    <property type="project" value="TreeGrafter"/>
</dbReference>
<reference evidence="9" key="1">
    <citation type="journal article" date="2016" name="Genome Announc.">
        <title>Genome sequences of three species of Hanseniaspora isolated from spontaneous wine fermentations.</title>
        <authorList>
            <person name="Sternes P.R."/>
            <person name="Lee D."/>
            <person name="Kutyna D.R."/>
            <person name="Borneman A.R."/>
        </authorList>
    </citation>
    <scope>NUCLEOTIDE SEQUENCE [LARGE SCALE GENOMIC DNA]</scope>
    <source>
        <strain evidence="9">AWRI3579</strain>
    </source>
</reference>
<gene>
    <name evidence="8" type="ORF">AWRI3579_g3794</name>
</gene>
<keyword evidence="4" id="KW-0653">Protein transport</keyword>
<dbReference type="InterPro" id="IPR048361">
    <property type="entry name" value="Vps52_C"/>
</dbReference>
<dbReference type="GO" id="GO:0042147">
    <property type="term" value="P:retrograde transport, endosome to Golgi"/>
    <property type="evidence" value="ECO:0007669"/>
    <property type="project" value="TreeGrafter"/>
</dbReference>
<keyword evidence="3" id="KW-0813">Transport</keyword>
<evidence type="ECO:0000313" key="9">
    <source>
        <dbReference type="Proteomes" id="UP000095728"/>
    </source>
</evidence>
<dbReference type="Pfam" id="PF20655">
    <property type="entry name" value="Vps52_C"/>
    <property type="match status" value="1"/>
</dbReference>
<evidence type="ECO:0000256" key="3">
    <source>
        <dbReference type="ARBA" id="ARBA00022448"/>
    </source>
</evidence>
<feature type="domain" description="Vps52 C-terminal" evidence="7">
    <location>
        <begin position="217"/>
        <end position="528"/>
    </location>
</feature>
<organism evidence="8 9">
    <name type="scientific">Hanseniaspora osmophila</name>
    <dbReference type="NCBI Taxonomy" id="56408"/>
    <lineage>
        <taxon>Eukaryota</taxon>
        <taxon>Fungi</taxon>
        <taxon>Dikarya</taxon>
        <taxon>Ascomycota</taxon>
        <taxon>Saccharomycotina</taxon>
        <taxon>Saccharomycetes</taxon>
        <taxon>Saccharomycodales</taxon>
        <taxon>Saccharomycodaceae</taxon>
        <taxon>Hanseniaspora</taxon>
    </lineage>
</organism>
<evidence type="ECO:0000313" key="8">
    <source>
        <dbReference type="EMBL" id="OEJ81860.1"/>
    </source>
</evidence>
<dbReference type="InterPro" id="IPR048319">
    <property type="entry name" value="Vps52_CC"/>
</dbReference>
<feature type="domain" description="Vps52 coiled-coil" evidence="6">
    <location>
        <begin position="45"/>
        <end position="199"/>
    </location>
</feature>
<evidence type="ECO:0000259" key="7">
    <source>
        <dbReference type="Pfam" id="PF20655"/>
    </source>
</evidence>
<accession>A0A1E5R4Q1</accession>
<evidence type="ECO:0000256" key="4">
    <source>
        <dbReference type="ARBA" id="ARBA00022927"/>
    </source>
</evidence>
<proteinExistence type="inferred from homology"/>
<sequence>MDVLVQKFESLDQEWSDAPLSDNGTQPLTKELDNTNQDKFKAELDSLAQTDKIIEAILSHTDAYSAGSLDFTRQIDTLSLELNRIKGKSVELENVSSENQSKLSELDQKIHQYKLLSPSLVERIIHGAIDARWCEDAELVVSYSQESAAEETDLCTILKHVVLERCKRKLVEAIKKLRTFYPSQVVQKELLNVPTVFEIIKSENKELAEQLFQAYCNTMQWYYTQFFARYIRSLTIMQYHQIDANYKFGGQLSYYYSMISGVVGVLSVNDYFKSVNKRIFILSQENSTVMVSQIAETNTMKNFLEIGFKNLNLCILNNYRVESEFITNFFQQKPQPSEDAASNTTKSKTTNDHLQVIFSKVFANAETFTKNMIAYTFDFYGLLLCIRISQIYIDKHASMNSASESAFESASESASTDPFEEYLNSQLFQILWPKFQSIINNNLNNVTDISNVDPDQFISFLQGILIISTNYNIRVEPLYQSLMNILNNFETYNLQKTHAGNKTYQLNVYNKLVNLLDSMESEQAQDSEVSSPKDDETRSIVVELKERYINCIKNV</sequence>
<evidence type="ECO:0000256" key="1">
    <source>
        <dbReference type="ARBA" id="ARBA00004601"/>
    </source>
</evidence>
<keyword evidence="5" id="KW-0333">Golgi apparatus</keyword>
<dbReference type="InParanoid" id="A0A1E5R4Q1"/>
<dbReference type="PANTHER" id="PTHR14190:SF7">
    <property type="entry name" value="VACUOLAR PROTEIN SORTING-ASSOCIATED PROTEIN 52 HOMOLOG"/>
    <property type="match status" value="1"/>
</dbReference>
<evidence type="ECO:0000259" key="6">
    <source>
        <dbReference type="Pfam" id="PF04129"/>
    </source>
</evidence>
<dbReference type="OrthoDB" id="19482at2759"/>
<comment type="caution">
    <text evidence="8">The sequence shown here is derived from an EMBL/GenBank/DDBJ whole genome shotgun (WGS) entry which is preliminary data.</text>
</comment>
<name>A0A1E5R4Q1_9ASCO</name>
<dbReference type="GO" id="GO:0006896">
    <property type="term" value="P:Golgi to vacuole transport"/>
    <property type="evidence" value="ECO:0007669"/>
    <property type="project" value="TreeGrafter"/>
</dbReference>
<dbReference type="GO" id="GO:0005829">
    <property type="term" value="C:cytosol"/>
    <property type="evidence" value="ECO:0007669"/>
    <property type="project" value="GOC"/>
</dbReference>
<evidence type="ECO:0000256" key="2">
    <source>
        <dbReference type="ARBA" id="ARBA00008180"/>
    </source>
</evidence>
<dbReference type="GO" id="GO:0015031">
    <property type="term" value="P:protein transport"/>
    <property type="evidence" value="ECO:0007669"/>
    <property type="project" value="UniProtKB-KW"/>
</dbReference>
<evidence type="ECO:0000256" key="5">
    <source>
        <dbReference type="ARBA" id="ARBA00023034"/>
    </source>
</evidence>
<dbReference type="InterPro" id="IPR007258">
    <property type="entry name" value="Vps52"/>
</dbReference>
<protein>
    <submittedName>
        <fullName evidence="8">Vacuolar protein sorting-associated protein 52</fullName>
    </submittedName>
</protein>
<dbReference type="STRING" id="56408.A0A1E5R4Q1"/>
<dbReference type="GO" id="GO:0019905">
    <property type="term" value="F:syntaxin binding"/>
    <property type="evidence" value="ECO:0007669"/>
    <property type="project" value="TreeGrafter"/>
</dbReference>
<dbReference type="Proteomes" id="UP000095728">
    <property type="component" value="Unassembled WGS sequence"/>
</dbReference>
<dbReference type="EMBL" id="LPNM01000010">
    <property type="protein sequence ID" value="OEJ81860.1"/>
    <property type="molecule type" value="Genomic_DNA"/>
</dbReference>
<dbReference type="Pfam" id="PF04129">
    <property type="entry name" value="Vps52_CC"/>
    <property type="match status" value="1"/>
</dbReference>
<comment type="subcellular location">
    <subcellularLocation>
        <location evidence="1">Golgi apparatus</location>
        <location evidence="1">trans-Golgi network</location>
    </subcellularLocation>
</comment>
<dbReference type="FunCoup" id="A0A1E5R4Q1">
    <property type="interactions" value="887"/>
</dbReference>
<dbReference type="GO" id="GO:0032456">
    <property type="term" value="P:endocytic recycling"/>
    <property type="evidence" value="ECO:0007669"/>
    <property type="project" value="TreeGrafter"/>
</dbReference>
<dbReference type="AlphaFoldDB" id="A0A1E5R4Q1"/>
<comment type="similarity">
    <text evidence="2">Belongs to the VPS52 family.</text>
</comment>
<dbReference type="PANTHER" id="PTHR14190">
    <property type="entry name" value="SUPPRESSOR OF ACTIN MUTATIONS 2/VACUOLAR PROTEIN SORTING 52"/>
    <property type="match status" value="1"/>
</dbReference>